<evidence type="ECO:0000256" key="2">
    <source>
        <dbReference type="ARBA" id="ARBA00006687"/>
    </source>
</evidence>
<dbReference type="PANTHER" id="PTHR28590">
    <property type="entry name" value="SPEXIN"/>
    <property type="match status" value="1"/>
</dbReference>
<evidence type="ECO:0000256" key="1">
    <source>
        <dbReference type="ARBA" id="ARBA00004613"/>
    </source>
</evidence>
<dbReference type="InterPro" id="IPR028126">
    <property type="entry name" value="Spexin"/>
</dbReference>
<evidence type="ECO:0000256" key="3">
    <source>
        <dbReference type="ARBA" id="ARBA00022525"/>
    </source>
</evidence>
<feature type="signal peptide" evidence="6">
    <location>
        <begin position="1"/>
        <end position="26"/>
    </location>
</feature>
<feature type="chain" id="PRO_5045745590" evidence="6">
    <location>
        <begin position="27"/>
        <end position="95"/>
    </location>
</feature>
<evidence type="ECO:0000256" key="6">
    <source>
        <dbReference type="SAM" id="SignalP"/>
    </source>
</evidence>
<keyword evidence="7" id="KW-1185">Reference proteome</keyword>
<keyword evidence="3" id="KW-0964">Secreted</keyword>
<reference evidence="8" key="2">
    <citation type="submission" date="2025-08" db="UniProtKB">
        <authorList>
            <consortium name="RefSeq"/>
        </authorList>
    </citation>
    <scope>IDENTIFICATION</scope>
    <source>
        <tissue evidence="8">Tongue muscle</tissue>
    </source>
</reference>
<proteinExistence type="inferred from homology"/>
<dbReference type="Proteomes" id="UP001652640">
    <property type="component" value="Chromosome 23"/>
</dbReference>
<gene>
    <name evidence="8" type="primary">SPX</name>
</gene>
<sequence length="95" mass="10956">MQGFKSLVVMTLTFFLVFSFMGNCNSAPQRLFERRNWTPQAMLYLKGAQRRSPNSQRLTLPEAAAVLLAFLQKPQEAGEENLDQTRFLEDSLLNW</sequence>
<comment type="similarity">
    <text evidence="2">Belongs to the spexin family.</text>
</comment>
<organism evidence="7 8">
    <name type="scientific">Odocoileus virginianus</name>
    <name type="common">White-tailed deer</name>
    <dbReference type="NCBI Taxonomy" id="9874"/>
    <lineage>
        <taxon>Eukaryota</taxon>
        <taxon>Metazoa</taxon>
        <taxon>Chordata</taxon>
        <taxon>Craniata</taxon>
        <taxon>Vertebrata</taxon>
        <taxon>Euteleostomi</taxon>
        <taxon>Mammalia</taxon>
        <taxon>Eutheria</taxon>
        <taxon>Laurasiatheria</taxon>
        <taxon>Artiodactyla</taxon>
        <taxon>Ruminantia</taxon>
        <taxon>Pecora</taxon>
        <taxon>Cervidae</taxon>
        <taxon>Odocoileinae</taxon>
        <taxon>Odocoileus</taxon>
    </lineage>
</organism>
<protein>
    <submittedName>
        <fullName evidence="8">Spexin isoform X4</fullName>
    </submittedName>
</protein>
<accession>A0ABM4H2P9</accession>
<dbReference type="Pfam" id="PF15171">
    <property type="entry name" value="Spexin"/>
    <property type="match status" value="1"/>
</dbReference>
<evidence type="ECO:0000313" key="8">
    <source>
        <dbReference type="RefSeq" id="XP_070309843.1"/>
    </source>
</evidence>
<keyword evidence="4" id="KW-0372">Hormone</keyword>
<keyword evidence="5 6" id="KW-0732">Signal</keyword>
<dbReference type="RefSeq" id="XP_070309843.1">
    <property type="nucleotide sequence ID" value="XM_070453742.1"/>
</dbReference>
<dbReference type="PANTHER" id="PTHR28590:SF1">
    <property type="entry name" value="SPEXIN"/>
    <property type="match status" value="1"/>
</dbReference>
<reference evidence="7" key="1">
    <citation type="journal article" date="2022" name="J. Hered.">
        <title>A De Novo Chromosome-Level Genome Assembly of the White-Tailed Deer, Odocoileus Virginianus.</title>
        <authorList>
            <person name="London E.W."/>
            <person name="Roca A.L."/>
            <person name="Novakofski J.E."/>
            <person name="Mateus-Pinilla N.E."/>
        </authorList>
    </citation>
    <scope>NUCLEOTIDE SEQUENCE [LARGE SCALE GENOMIC DNA]</scope>
</reference>
<comment type="subcellular location">
    <subcellularLocation>
        <location evidence="1">Secreted</location>
    </subcellularLocation>
</comment>
<evidence type="ECO:0000256" key="5">
    <source>
        <dbReference type="ARBA" id="ARBA00022729"/>
    </source>
</evidence>
<evidence type="ECO:0000313" key="7">
    <source>
        <dbReference type="Proteomes" id="UP001652640"/>
    </source>
</evidence>
<name>A0ABM4H2P9_ODOVR</name>
<dbReference type="GeneID" id="110122111"/>
<evidence type="ECO:0000256" key="4">
    <source>
        <dbReference type="ARBA" id="ARBA00022702"/>
    </source>
</evidence>